<proteinExistence type="predicted"/>
<dbReference type="EMBL" id="CP003191">
    <property type="protein sequence ID" value="AEW21910.1"/>
    <property type="molecule type" value="Genomic_DNA"/>
</dbReference>
<dbReference type="KEGG" id="tfo:BFO_0764"/>
<dbReference type="HOGENOM" id="CLU_3318296_0_0_10"/>
<accession>G8UNF1</accession>
<sequence length="39" mass="4386">MTVMLNSHVVSAAKRSIGQTAALPKIYRTFGDKIEHYNH</sequence>
<evidence type="ECO:0000313" key="2">
    <source>
        <dbReference type="Proteomes" id="UP000005436"/>
    </source>
</evidence>
<keyword evidence="2" id="KW-1185">Reference proteome</keyword>
<gene>
    <name evidence="1" type="ordered locus">BFO_0764</name>
</gene>
<organism evidence="1 2">
    <name type="scientific">Tannerella forsythia (strain ATCC 43037 / JCM 10827 / CCUG 21028 A / KCTC 5666 / FDC 338)</name>
    <name type="common">Bacteroides forsythus</name>
    <dbReference type="NCBI Taxonomy" id="203275"/>
    <lineage>
        <taxon>Bacteria</taxon>
        <taxon>Pseudomonadati</taxon>
        <taxon>Bacteroidota</taxon>
        <taxon>Bacteroidia</taxon>
        <taxon>Bacteroidales</taxon>
        <taxon>Tannerellaceae</taxon>
        <taxon>Tannerella</taxon>
    </lineage>
</organism>
<evidence type="ECO:0000313" key="1">
    <source>
        <dbReference type="EMBL" id="AEW21910.1"/>
    </source>
</evidence>
<reference evidence="2" key="1">
    <citation type="submission" date="2011-12" db="EMBL/GenBank/DDBJ databases">
        <title>Complete sequence of Tannerella forsythia ATCC 43037.</title>
        <authorList>
            <person name="Dewhirst F."/>
            <person name="Tanner A."/>
            <person name="Izard J."/>
            <person name="Brinkac L."/>
            <person name="Durkin A.S."/>
            <person name="Hostetler J."/>
            <person name="Shetty J."/>
            <person name="Torralba M."/>
            <person name="Gill S."/>
            <person name="Nelson K."/>
        </authorList>
    </citation>
    <scope>NUCLEOTIDE SEQUENCE [LARGE SCALE GENOMIC DNA]</scope>
    <source>
        <strain evidence="2">ATCC 43037 / JCM 10827 / CCUG 33226 / KCTC 5666 / FDC 338</strain>
    </source>
</reference>
<name>G8UNF1_TANFA</name>
<dbReference type="Proteomes" id="UP000005436">
    <property type="component" value="Chromosome"/>
</dbReference>
<dbReference type="AlphaFoldDB" id="G8UNF1"/>
<protein>
    <submittedName>
        <fullName evidence="1">Uncharacterized protein</fullName>
    </submittedName>
</protein>